<protein>
    <recommendedName>
        <fullName evidence="4">Major facilitator superfamily (MFS) profile domain-containing protein</fullName>
    </recommendedName>
</protein>
<keyword evidence="1" id="KW-0472">Membrane</keyword>
<proteinExistence type="predicted"/>
<organism evidence="2 3">
    <name type="scientific">Actinoplanes palleronii</name>
    <dbReference type="NCBI Taxonomy" id="113570"/>
    <lineage>
        <taxon>Bacteria</taxon>
        <taxon>Bacillati</taxon>
        <taxon>Actinomycetota</taxon>
        <taxon>Actinomycetes</taxon>
        <taxon>Micromonosporales</taxon>
        <taxon>Micromonosporaceae</taxon>
        <taxon>Actinoplanes</taxon>
    </lineage>
</organism>
<dbReference type="RefSeq" id="WP_203831092.1">
    <property type="nucleotide sequence ID" value="NZ_BAAATY010000066.1"/>
</dbReference>
<reference evidence="2 3" key="1">
    <citation type="submission" date="2021-01" db="EMBL/GenBank/DDBJ databases">
        <title>Whole genome shotgun sequence of Actinoplanes palleronii NBRC 14916.</title>
        <authorList>
            <person name="Komaki H."/>
            <person name="Tamura T."/>
        </authorList>
    </citation>
    <scope>NUCLEOTIDE SEQUENCE [LARGE SCALE GENOMIC DNA]</scope>
    <source>
        <strain evidence="2 3">NBRC 14916</strain>
    </source>
</reference>
<dbReference type="Proteomes" id="UP000624709">
    <property type="component" value="Unassembled WGS sequence"/>
</dbReference>
<dbReference type="SUPFAM" id="SSF103473">
    <property type="entry name" value="MFS general substrate transporter"/>
    <property type="match status" value="1"/>
</dbReference>
<name>A0ABQ4BS47_9ACTN</name>
<dbReference type="InterPro" id="IPR036259">
    <property type="entry name" value="MFS_trans_sf"/>
</dbReference>
<dbReference type="Gene3D" id="1.20.1250.20">
    <property type="entry name" value="MFS general substrate transporter like domains"/>
    <property type="match status" value="1"/>
</dbReference>
<evidence type="ECO:0000256" key="1">
    <source>
        <dbReference type="SAM" id="Phobius"/>
    </source>
</evidence>
<feature type="transmembrane region" description="Helical" evidence="1">
    <location>
        <begin position="29"/>
        <end position="51"/>
    </location>
</feature>
<evidence type="ECO:0008006" key="4">
    <source>
        <dbReference type="Google" id="ProtNLM"/>
    </source>
</evidence>
<evidence type="ECO:0000313" key="3">
    <source>
        <dbReference type="Proteomes" id="UP000624709"/>
    </source>
</evidence>
<sequence length="116" mass="12438">MTRIWWRCIAGVIGPPLGGIVLDLAGDELGWRLVLLFTVPFGLATVPLALILLPTDRERTARALAGCALTIAAIIVVLHTASDVALGIGPGGPQVTQATSHKPYLSYRLCRIRRSR</sequence>
<keyword evidence="1" id="KW-0812">Transmembrane</keyword>
<keyword evidence="1" id="KW-1133">Transmembrane helix</keyword>
<keyword evidence="3" id="KW-1185">Reference proteome</keyword>
<accession>A0ABQ4BS47</accession>
<dbReference type="EMBL" id="BOMS01000175">
    <property type="protein sequence ID" value="GIE73514.1"/>
    <property type="molecule type" value="Genomic_DNA"/>
</dbReference>
<feature type="transmembrane region" description="Helical" evidence="1">
    <location>
        <begin position="63"/>
        <end position="81"/>
    </location>
</feature>
<gene>
    <name evidence="2" type="ORF">Apa02nite_096220</name>
</gene>
<evidence type="ECO:0000313" key="2">
    <source>
        <dbReference type="EMBL" id="GIE73514.1"/>
    </source>
</evidence>
<comment type="caution">
    <text evidence="2">The sequence shown here is derived from an EMBL/GenBank/DDBJ whole genome shotgun (WGS) entry which is preliminary data.</text>
</comment>